<protein>
    <submittedName>
        <fullName evidence="5">CRISPR-associated endoribonuclease Cas6</fullName>
    </submittedName>
</protein>
<evidence type="ECO:0000259" key="4">
    <source>
        <dbReference type="Pfam" id="PF01881"/>
    </source>
</evidence>
<evidence type="ECO:0000256" key="3">
    <source>
        <dbReference type="ARBA" id="ARBA00023118"/>
    </source>
</evidence>
<evidence type="ECO:0000256" key="1">
    <source>
        <dbReference type="ARBA" id="ARBA00005937"/>
    </source>
</evidence>
<evidence type="ECO:0000313" key="6">
    <source>
        <dbReference type="Proteomes" id="UP000251891"/>
    </source>
</evidence>
<accession>A0A365HCI1</accession>
<dbReference type="PANTHER" id="PTHR36984:SF1">
    <property type="entry name" value="CRISPR-ASSOCIATED ENDORIBONUCLEASE CAS6 1"/>
    <property type="match status" value="1"/>
</dbReference>
<dbReference type="InterPro" id="IPR010156">
    <property type="entry name" value="CRISPR-assoc_prot_Cas6"/>
</dbReference>
<dbReference type="NCBIfam" id="TIGR01877">
    <property type="entry name" value="cas_cas6"/>
    <property type="match status" value="1"/>
</dbReference>
<evidence type="ECO:0000313" key="5">
    <source>
        <dbReference type="EMBL" id="RAY16844.1"/>
    </source>
</evidence>
<dbReference type="PANTHER" id="PTHR36984">
    <property type="entry name" value="CRISPR-ASSOCIATED ENDORIBONUCLEASE CAS6 1"/>
    <property type="match status" value="1"/>
</dbReference>
<keyword evidence="3" id="KW-0051">Antiviral defense</keyword>
<dbReference type="GO" id="GO:0003723">
    <property type="term" value="F:RNA binding"/>
    <property type="evidence" value="ECO:0007669"/>
    <property type="project" value="UniProtKB-KW"/>
</dbReference>
<keyword evidence="2" id="KW-0694">RNA-binding</keyword>
<dbReference type="EMBL" id="QLYX01000001">
    <property type="protein sequence ID" value="RAY16844.1"/>
    <property type="molecule type" value="Genomic_DNA"/>
</dbReference>
<dbReference type="InterPro" id="IPR049435">
    <property type="entry name" value="Cas_Cas6_C"/>
</dbReference>
<dbReference type="AlphaFoldDB" id="A0A365HCI1"/>
<sequence length="230" mass="24724">MRVRVDVGAEASHVPWPEVHGAARGVMYGLLGEQDAGLATELHDVGWQGHTLRPLGISPPVFQVAKRPKGVYPASGTGSLWLGSPVPRIAGCLLAALAGRQVIRWGSVHLKVRGMQLEPAPDHAKGEAVFDTVSPVVVRHESRYLLPGDAAYVERLTHNLRHKADVLGLPSAEIGVEVLGAGGRRRFEVNDAVRIGARARLRVSADPALLDALYDWGLGLNTNQGFGWVR</sequence>
<dbReference type="Gene3D" id="3.30.70.1900">
    <property type="match status" value="1"/>
</dbReference>
<name>A0A365HCI1_9ACTN</name>
<keyword evidence="6" id="KW-1185">Reference proteome</keyword>
<comment type="caution">
    <text evidence="5">The sequence shown here is derived from an EMBL/GenBank/DDBJ whole genome shotgun (WGS) entry which is preliminary data.</text>
</comment>
<evidence type="ECO:0000256" key="2">
    <source>
        <dbReference type="ARBA" id="ARBA00022884"/>
    </source>
</evidence>
<dbReference type="OrthoDB" id="4527536at2"/>
<proteinExistence type="inferred from homology"/>
<dbReference type="GO" id="GO:0016788">
    <property type="term" value="F:hydrolase activity, acting on ester bonds"/>
    <property type="evidence" value="ECO:0007669"/>
    <property type="project" value="InterPro"/>
</dbReference>
<gene>
    <name evidence="5" type="primary">cas6</name>
    <name evidence="5" type="ORF">DPM19_01370</name>
</gene>
<dbReference type="Pfam" id="PF01881">
    <property type="entry name" value="Cas_Cas6_C"/>
    <property type="match status" value="1"/>
</dbReference>
<dbReference type="GO" id="GO:0051607">
    <property type="term" value="P:defense response to virus"/>
    <property type="evidence" value="ECO:0007669"/>
    <property type="project" value="UniProtKB-KW"/>
</dbReference>
<organism evidence="5 6">
    <name type="scientific">Actinomadura craniellae</name>
    <dbReference type="NCBI Taxonomy" id="2231787"/>
    <lineage>
        <taxon>Bacteria</taxon>
        <taxon>Bacillati</taxon>
        <taxon>Actinomycetota</taxon>
        <taxon>Actinomycetes</taxon>
        <taxon>Streptosporangiales</taxon>
        <taxon>Thermomonosporaceae</taxon>
        <taxon>Actinomadura</taxon>
    </lineage>
</organism>
<dbReference type="CDD" id="cd21140">
    <property type="entry name" value="Cas6_I-like"/>
    <property type="match status" value="1"/>
</dbReference>
<comment type="similarity">
    <text evidence="1">Belongs to the CRISPR-associated protein Cas6/Cse3/CasE family.</text>
</comment>
<feature type="domain" description="CRISPR associated protein Cas6 C-terminal" evidence="4">
    <location>
        <begin position="121"/>
        <end position="229"/>
    </location>
</feature>
<dbReference type="Proteomes" id="UP000251891">
    <property type="component" value="Unassembled WGS sequence"/>
</dbReference>
<reference evidence="5 6" key="1">
    <citation type="submission" date="2018-06" db="EMBL/GenBank/DDBJ databases">
        <title>Actinomadura craniellae sp. nov. isolated from marine sponge Craniella sp.</title>
        <authorList>
            <person name="Li L."/>
            <person name="Xu Q.H."/>
            <person name="Lin H.W."/>
            <person name="Lu Y.H."/>
        </authorList>
    </citation>
    <scope>NUCLEOTIDE SEQUENCE [LARGE SCALE GENOMIC DNA]</scope>
    <source>
        <strain evidence="5 6">LHW63021</strain>
    </source>
</reference>